<dbReference type="PANTHER" id="PTHR43292">
    <property type="entry name" value="ACYL-COA DEHYDROGENASE"/>
    <property type="match status" value="1"/>
</dbReference>
<dbReference type="PROSITE" id="PS00072">
    <property type="entry name" value="ACYL_COA_DH_1"/>
    <property type="match status" value="1"/>
</dbReference>
<dbReference type="SUPFAM" id="SSF56645">
    <property type="entry name" value="Acyl-CoA dehydrogenase NM domain-like"/>
    <property type="match status" value="1"/>
</dbReference>
<feature type="domain" description="Acyl-CoA dehydrogenase/oxidase C-terminal" evidence="7">
    <location>
        <begin position="237"/>
        <end position="387"/>
    </location>
</feature>
<sequence length="392" mass="42729">MQLRFDDDVEEFRAEFVAFLDAHLPDAATASRRRSHSSADVPEWARDWQRLQFDHGWLLPGNPPEFGGRNAGILQQYVHLQELSDRRIYHSFNPQGVGIVAASLLSFGTEEQKTRWARRILRAEITAALGMSEPGAGSDLAGLRTRAVRDGDEFVVDGQKVWTSGAHDADVLLTFVRTDPDAPKHKGISVLLIPTDTPGVTRRPFASVCGPHDLDFNEVFFEGARVPAENLVGPLHGGWGVANGSLGHERTLLWLSYADRLEELAADFAPEKVLDHDHYATLIMDSYALRLLGSAALARAARGEQDVAALSVLKVFGSEAVQTASGHALRAQGAGGLIHPARTTPFNPLNLDAFGAGWFERYTRSFAGTIAGGTSEIQRNIIAERVLGLPRG</sequence>
<dbReference type="RefSeq" id="WP_310398456.1">
    <property type="nucleotide sequence ID" value="NZ_JAVDWW010000001.1"/>
</dbReference>
<comment type="similarity">
    <text evidence="2 6">Belongs to the acyl-CoA dehydrogenase family.</text>
</comment>
<dbReference type="PANTHER" id="PTHR43292:SF3">
    <property type="entry name" value="ACYL-COA DEHYDROGENASE FADE29"/>
    <property type="match status" value="1"/>
</dbReference>
<name>A0ABU1X732_9NOCA</name>
<dbReference type="Gene3D" id="1.20.140.10">
    <property type="entry name" value="Butyryl-CoA Dehydrogenase, subunit A, domain 3"/>
    <property type="match status" value="1"/>
</dbReference>
<dbReference type="Pfam" id="PF02770">
    <property type="entry name" value="Acyl-CoA_dh_M"/>
    <property type="match status" value="1"/>
</dbReference>
<keyword evidence="4 6" id="KW-0274">FAD</keyword>
<dbReference type="Gene3D" id="1.10.540.10">
    <property type="entry name" value="Acyl-CoA dehydrogenase/oxidase, N-terminal domain"/>
    <property type="match status" value="1"/>
</dbReference>
<protein>
    <submittedName>
        <fullName evidence="10">Alkylation response protein AidB-like acyl-CoA dehydrogenase</fullName>
    </submittedName>
</protein>
<proteinExistence type="inferred from homology"/>
<dbReference type="InterPro" id="IPR006089">
    <property type="entry name" value="Acyl-CoA_DH_CS"/>
</dbReference>
<organism evidence="10 11">
    <name type="scientific">Nocardia kruczakiae</name>
    <dbReference type="NCBI Taxonomy" id="261477"/>
    <lineage>
        <taxon>Bacteria</taxon>
        <taxon>Bacillati</taxon>
        <taxon>Actinomycetota</taxon>
        <taxon>Actinomycetes</taxon>
        <taxon>Mycobacteriales</taxon>
        <taxon>Nocardiaceae</taxon>
        <taxon>Nocardia</taxon>
    </lineage>
</organism>
<dbReference type="SUPFAM" id="SSF47203">
    <property type="entry name" value="Acyl-CoA dehydrogenase C-terminal domain-like"/>
    <property type="match status" value="1"/>
</dbReference>
<gene>
    <name evidence="10" type="ORF">J2W56_000069</name>
</gene>
<evidence type="ECO:0000256" key="3">
    <source>
        <dbReference type="ARBA" id="ARBA00022630"/>
    </source>
</evidence>
<keyword evidence="11" id="KW-1185">Reference proteome</keyword>
<dbReference type="Pfam" id="PF02771">
    <property type="entry name" value="Acyl-CoA_dh_N"/>
    <property type="match status" value="1"/>
</dbReference>
<dbReference type="Gene3D" id="2.40.110.10">
    <property type="entry name" value="Butyryl-CoA Dehydrogenase, subunit A, domain 2"/>
    <property type="match status" value="1"/>
</dbReference>
<evidence type="ECO:0000259" key="8">
    <source>
        <dbReference type="Pfam" id="PF02770"/>
    </source>
</evidence>
<evidence type="ECO:0000313" key="11">
    <source>
        <dbReference type="Proteomes" id="UP001251217"/>
    </source>
</evidence>
<evidence type="ECO:0000313" key="10">
    <source>
        <dbReference type="EMBL" id="MDR7166351.1"/>
    </source>
</evidence>
<keyword evidence="5 6" id="KW-0560">Oxidoreductase</keyword>
<dbReference type="InterPro" id="IPR052161">
    <property type="entry name" value="Mycobact_Acyl-CoA_DH"/>
</dbReference>
<evidence type="ECO:0000256" key="2">
    <source>
        <dbReference type="ARBA" id="ARBA00009347"/>
    </source>
</evidence>
<dbReference type="Pfam" id="PF00441">
    <property type="entry name" value="Acyl-CoA_dh_1"/>
    <property type="match status" value="1"/>
</dbReference>
<accession>A0ABU1X732</accession>
<evidence type="ECO:0000256" key="4">
    <source>
        <dbReference type="ARBA" id="ARBA00022827"/>
    </source>
</evidence>
<comment type="cofactor">
    <cofactor evidence="1 6">
        <name>FAD</name>
        <dbReference type="ChEBI" id="CHEBI:57692"/>
    </cofactor>
</comment>
<keyword evidence="3 6" id="KW-0285">Flavoprotein</keyword>
<evidence type="ECO:0000259" key="9">
    <source>
        <dbReference type="Pfam" id="PF02771"/>
    </source>
</evidence>
<dbReference type="InterPro" id="IPR013786">
    <property type="entry name" value="AcylCoA_DH/ox_N"/>
</dbReference>
<dbReference type="InterPro" id="IPR037069">
    <property type="entry name" value="AcylCoA_DH/ox_N_sf"/>
</dbReference>
<dbReference type="InterPro" id="IPR009100">
    <property type="entry name" value="AcylCoA_DH/oxidase_NM_dom_sf"/>
</dbReference>
<evidence type="ECO:0000256" key="6">
    <source>
        <dbReference type="RuleBase" id="RU362125"/>
    </source>
</evidence>
<evidence type="ECO:0000256" key="5">
    <source>
        <dbReference type="ARBA" id="ARBA00023002"/>
    </source>
</evidence>
<feature type="domain" description="Acyl-CoA dehydrogenase/oxidase N-terminal" evidence="9">
    <location>
        <begin position="7"/>
        <end position="123"/>
    </location>
</feature>
<reference evidence="10 11" key="1">
    <citation type="submission" date="2023-07" db="EMBL/GenBank/DDBJ databases">
        <title>Sorghum-associated microbial communities from plants grown in Nebraska, USA.</title>
        <authorList>
            <person name="Schachtman D."/>
        </authorList>
    </citation>
    <scope>NUCLEOTIDE SEQUENCE [LARGE SCALE GENOMIC DNA]</scope>
    <source>
        <strain evidence="10 11">4272</strain>
    </source>
</reference>
<dbReference type="InterPro" id="IPR009075">
    <property type="entry name" value="AcylCo_DH/oxidase_C"/>
</dbReference>
<dbReference type="InterPro" id="IPR036250">
    <property type="entry name" value="AcylCo_DH-like_C"/>
</dbReference>
<evidence type="ECO:0000259" key="7">
    <source>
        <dbReference type="Pfam" id="PF00441"/>
    </source>
</evidence>
<feature type="domain" description="Acyl-CoA oxidase/dehydrogenase middle" evidence="8">
    <location>
        <begin position="128"/>
        <end position="222"/>
    </location>
</feature>
<dbReference type="Proteomes" id="UP001251217">
    <property type="component" value="Unassembled WGS sequence"/>
</dbReference>
<evidence type="ECO:0000256" key="1">
    <source>
        <dbReference type="ARBA" id="ARBA00001974"/>
    </source>
</evidence>
<comment type="caution">
    <text evidence="10">The sequence shown here is derived from an EMBL/GenBank/DDBJ whole genome shotgun (WGS) entry which is preliminary data.</text>
</comment>
<dbReference type="EMBL" id="JAVDWW010000001">
    <property type="protein sequence ID" value="MDR7166351.1"/>
    <property type="molecule type" value="Genomic_DNA"/>
</dbReference>
<dbReference type="InterPro" id="IPR046373">
    <property type="entry name" value="Acyl-CoA_Oxase/DH_mid-dom_sf"/>
</dbReference>
<dbReference type="InterPro" id="IPR006091">
    <property type="entry name" value="Acyl-CoA_Oxase/DH_mid-dom"/>
</dbReference>